<feature type="repeat" description="PPR" evidence="2">
    <location>
        <begin position="5"/>
        <end position="39"/>
    </location>
</feature>
<dbReference type="PANTHER" id="PTHR47926:SF533">
    <property type="entry name" value="DYW DOMAIN-CONTAINING PROTEIN"/>
    <property type="match status" value="1"/>
</dbReference>
<dbReference type="Pfam" id="PF01535">
    <property type="entry name" value="PPR"/>
    <property type="match status" value="1"/>
</dbReference>
<dbReference type="Proteomes" id="UP000001514">
    <property type="component" value="Unassembled WGS sequence"/>
</dbReference>
<dbReference type="PROSITE" id="PS51375">
    <property type="entry name" value="PPR"/>
    <property type="match status" value="1"/>
</dbReference>
<sequence>MPERNIVTWNAMISGYGEAGEVAESRRLFDSMAEQNVISWNTMMGTYAQHGHPLRVWQLFDGMPQRNVPDELTFLCLLSSVAYTGIVDEVRERFMAMVADNFVEPTLQHYCCLIAALARAGRLRDAEELIHSMPFMPEQVAWMTLLSASRNDTDLVRGRHAAQHVMRIKPQDSASYVLLFNLYSHGLASSENVVKERMK</sequence>
<dbReference type="FunFam" id="1.25.40.10:FF:000158">
    <property type="entry name" value="pentatricopeptide repeat-containing protein At2g33680"/>
    <property type="match status" value="1"/>
</dbReference>
<evidence type="ECO:0000313" key="3">
    <source>
        <dbReference type="EMBL" id="EFJ05371.1"/>
    </source>
</evidence>
<dbReference type="HOGENOM" id="CLU_002706_0_0_1"/>
<dbReference type="KEGG" id="smo:SELMODRAFT_137248"/>
<dbReference type="GO" id="GO:0048731">
    <property type="term" value="P:system development"/>
    <property type="evidence" value="ECO:0007669"/>
    <property type="project" value="UniProtKB-ARBA"/>
</dbReference>
<dbReference type="InterPro" id="IPR002885">
    <property type="entry name" value="PPR_rpt"/>
</dbReference>
<dbReference type="Pfam" id="PF13041">
    <property type="entry name" value="PPR_2"/>
    <property type="match status" value="1"/>
</dbReference>
<dbReference type="InterPro" id="IPR011990">
    <property type="entry name" value="TPR-like_helical_dom_sf"/>
</dbReference>
<dbReference type="eggNOG" id="KOG4197">
    <property type="taxonomic scope" value="Eukaryota"/>
</dbReference>
<dbReference type="GO" id="GO:0003723">
    <property type="term" value="F:RNA binding"/>
    <property type="evidence" value="ECO:0007669"/>
    <property type="project" value="InterPro"/>
</dbReference>
<dbReference type="STRING" id="88036.D8TD77"/>
<dbReference type="AlphaFoldDB" id="D8TD77"/>
<evidence type="ECO:0008006" key="5">
    <source>
        <dbReference type="Google" id="ProtNLM"/>
    </source>
</evidence>
<name>D8TD77_SELML</name>
<dbReference type="Pfam" id="PF12854">
    <property type="entry name" value="PPR_1"/>
    <property type="match status" value="1"/>
</dbReference>
<keyword evidence="4" id="KW-1185">Reference proteome</keyword>
<dbReference type="Gene3D" id="1.25.40.10">
    <property type="entry name" value="Tetratricopeptide repeat domain"/>
    <property type="match status" value="1"/>
</dbReference>
<dbReference type="NCBIfam" id="TIGR00756">
    <property type="entry name" value="PPR"/>
    <property type="match status" value="3"/>
</dbReference>
<dbReference type="Gramene" id="EFJ05371">
    <property type="protein sequence ID" value="EFJ05371"/>
    <property type="gene ID" value="SELMODRAFT_137248"/>
</dbReference>
<organism evidence="4">
    <name type="scientific">Selaginella moellendorffii</name>
    <name type="common">Spikemoss</name>
    <dbReference type="NCBI Taxonomy" id="88036"/>
    <lineage>
        <taxon>Eukaryota</taxon>
        <taxon>Viridiplantae</taxon>
        <taxon>Streptophyta</taxon>
        <taxon>Embryophyta</taxon>
        <taxon>Tracheophyta</taxon>
        <taxon>Lycopodiopsida</taxon>
        <taxon>Selaginellales</taxon>
        <taxon>Selaginellaceae</taxon>
        <taxon>Selaginella</taxon>
    </lineage>
</organism>
<dbReference type="InParanoid" id="D8TD77"/>
<evidence type="ECO:0000256" key="1">
    <source>
        <dbReference type="ARBA" id="ARBA00022737"/>
    </source>
</evidence>
<dbReference type="InterPro" id="IPR046960">
    <property type="entry name" value="PPR_At4g14850-like_plant"/>
</dbReference>
<dbReference type="PANTHER" id="PTHR47926">
    <property type="entry name" value="PENTATRICOPEPTIDE REPEAT-CONTAINING PROTEIN"/>
    <property type="match status" value="1"/>
</dbReference>
<dbReference type="EMBL" id="GL377727">
    <property type="protein sequence ID" value="EFJ05371.1"/>
    <property type="molecule type" value="Genomic_DNA"/>
</dbReference>
<dbReference type="GO" id="GO:0009451">
    <property type="term" value="P:RNA modification"/>
    <property type="evidence" value="ECO:0007669"/>
    <property type="project" value="InterPro"/>
</dbReference>
<accession>D8TD77</accession>
<proteinExistence type="predicted"/>
<protein>
    <recommendedName>
        <fullName evidence="5">Pentacotripeptide-repeat region of PRORP domain-containing protein</fullName>
    </recommendedName>
</protein>
<evidence type="ECO:0000313" key="4">
    <source>
        <dbReference type="Proteomes" id="UP000001514"/>
    </source>
</evidence>
<reference evidence="3 4" key="1">
    <citation type="journal article" date="2011" name="Science">
        <title>The Selaginella genome identifies genetic changes associated with the evolution of vascular plants.</title>
        <authorList>
            <person name="Banks J.A."/>
            <person name="Nishiyama T."/>
            <person name="Hasebe M."/>
            <person name="Bowman J.L."/>
            <person name="Gribskov M."/>
            <person name="dePamphilis C."/>
            <person name="Albert V.A."/>
            <person name="Aono N."/>
            <person name="Aoyama T."/>
            <person name="Ambrose B.A."/>
            <person name="Ashton N.W."/>
            <person name="Axtell M.J."/>
            <person name="Barker E."/>
            <person name="Barker M.S."/>
            <person name="Bennetzen J.L."/>
            <person name="Bonawitz N.D."/>
            <person name="Chapple C."/>
            <person name="Cheng C."/>
            <person name="Correa L.G."/>
            <person name="Dacre M."/>
            <person name="DeBarry J."/>
            <person name="Dreyer I."/>
            <person name="Elias M."/>
            <person name="Engstrom E.M."/>
            <person name="Estelle M."/>
            <person name="Feng L."/>
            <person name="Finet C."/>
            <person name="Floyd S.K."/>
            <person name="Frommer W.B."/>
            <person name="Fujita T."/>
            <person name="Gramzow L."/>
            <person name="Gutensohn M."/>
            <person name="Harholt J."/>
            <person name="Hattori M."/>
            <person name="Heyl A."/>
            <person name="Hirai T."/>
            <person name="Hiwatashi Y."/>
            <person name="Ishikawa M."/>
            <person name="Iwata M."/>
            <person name="Karol K.G."/>
            <person name="Koehler B."/>
            <person name="Kolukisaoglu U."/>
            <person name="Kubo M."/>
            <person name="Kurata T."/>
            <person name="Lalonde S."/>
            <person name="Li K."/>
            <person name="Li Y."/>
            <person name="Litt A."/>
            <person name="Lyons E."/>
            <person name="Manning G."/>
            <person name="Maruyama T."/>
            <person name="Michael T.P."/>
            <person name="Mikami K."/>
            <person name="Miyazaki S."/>
            <person name="Morinaga S."/>
            <person name="Murata T."/>
            <person name="Mueller-Roeber B."/>
            <person name="Nelson D.R."/>
            <person name="Obara M."/>
            <person name="Oguri Y."/>
            <person name="Olmstead R.G."/>
            <person name="Onodera N."/>
            <person name="Petersen B.L."/>
            <person name="Pils B."/>
            <person name="Prigge M."/>
            <person name="Rensing S.A."/>
            <person name="Riano-Pachon D.M."/>
            <person name="Roberts A.W."/>
            <person name="Sato Y."/>
            <person name="Scheller H.V."/>
            <person name="Schulz B."/>
            <person name="Schulz C."/>
            <person name="Shakirov E.V."/>
            <person name="Shibagaki N."/>
            <person name="Shinohara N."/>
            <person name="Shippen D.E."/>
            <person name="Soerensen I."/>
            <person name="Sotooka R."/>
            <person name="Sugimoto N."/>
            <person name="Sugita M."/>
            <person name="Sumikawa N."/>
            <person name="Tanurdzic M."/>
            <person name="Theissen G."/>
            <person name="Ulvskov P."/>
            <person name="Wakazuki S."/>
            <person name="Weng J.K."/>
            <person name="Willats W.W."/>
            <person name="Wipf D."/>
            <person name="Wolf P.G."/>
            <person name="Yang L."/>
            <person name="Zimmer A.D."/>
            <person name="Zhu Q."/>
            <person name="Mitros T."/>
            <person name="Hellsten U."/>
            <person name="Loque D."/>
            <person name="Otillar R."/>
            <person name="Salamov A."/>
            <person name="Schmutz J."/>
            <person name="Shapiro H."/>
            <person name="Lindquist E."/>
            <person name="Lucas S."/>
            <person name="Rokhsar D."/>
            <person name="Grigoriev I.V."/>
        </authorList>
    </citation>
    <scope>NUCLEOTIDE SEQUENCE [LARGE SCALE GENOMIC DNA]</scope>
</reference>
<gene>
    <name evidence="3" type="ORF">SELMODRAFT_137248</name>
</gene>
<evidence type="ECO:0000256" key="2">
    <source>
        <dbReference type="PROSITE-ProRule" id="PRU00708"/>
    </source>
</evidence>
<keyword evidence="1" id="KW-0677">Repeat</keyword>